<proteinExistence type="predicted"/>
<keyword evidence="2" id="KW-1185">Reference proteome</keyword>
<name>A0ACA9N5D0_9GLOM</name>
<reference evidence="1" key="1">
    <citation type="submission" date="2021-06" db="EMBL/GenBank/DDBJ databases">
        <authorList>
            <person name="Kallberg Y."/>
            <person name="Tangrot J."/>
            <person name="Rosling A."/>
        </authorList>
    </citation>
    <scope>NUCLEOTIDE SEQUENCE</scope>
    <source>
        <strain evidence="1">28 12/20/2015</strain>
    </source>
</reference>
<gene>
    <name evidence="1" type="ORF">SPELUC_LOCUS8322</name>
</gene>
<organism evidence="1 2">
    <name type="scientific">Cetraspora pellucida</name>
    <dbReference type="NCBI Taxonomy" id="1433469"/>
    <lineage>
        <taxon>Eukaryota</taxon>
        <taxon>Fungi</taxon>
        <taxon>Fungi incertae sedis</taxon>
        <taxon>Mucoromycota</taxon>
        <taxon>Glomeromycotina</taxon>
        <taxon>Glomeromycetes</taxon>
        <taxon>Diversisporales</taxon>
        <taxon>Gigasporaceae</taxon>
        <taxon>Cetraspora</taxon>
    </lineage>
</organism>
<protein>
    <submittedName>
        <fullName evidence="1">13557_t:CDS:1</fullName>
    </submittedName>
</protein>
<accession>A0ACA9N5D0</accession>
<evidence type="ECO:0000313" key="2">
    <source>
        <dbReference type="Proteomes" id="UP000789366"/>
    </source>
</evidence>
<dbReference type="EMBL" id="CAJVPW010012286">
    <property type="protein sequence ID" value="CAG8634056.1"/>
    <property type="molecule type" value="Genomic_DNA"/>
</dbReference>
<evidence type="ECO:0000313" key="1">
    <source>
        <dbReference type="EMBL" id="CAG8634056.1"/>
    </source>
</evidence>
<dbReference type="Proteomes" id="UP000789366">
    <property type="component" value="Unassembled WGS sequence"/>
</dbReference>
<comment type="caution">
    <text evidence="1">The sequence shown here is derived from an EMBL/GenBank/DDBJ whole genome shotgun (WGS) entry which is preliminary data.</text>
</comment>
<feature type="non-terminal residue" evidence="1">
    <location>
        <position position="1"/>
    </location>
</feature>
<sequence>KNKGKIISSYLQQQLVEVISNFLYQPQDSYSALKEERDHLQLQNKKLTQKNEALIKKIKSFRSQNHHFQQKTSCSLSEICFLVCKSKKISLEDFKKQIKALFKLNDRYYSSNMIWLTTKLSQVRQDSMHATIKCTKLIYEFLTGEAPISWLSMERVTT</sequence>